<evidence type="ECO:0000259" key="1">
    <source>
        <dbReference type="Pfam" id="PF01610"/>
    </source>
</evidence>
<accession>A0ABP3KTJ2</accession>
<dbReference type="InterPro" id="IPR002560">
    <property type="entry name" value="Transposase_DDE"/>
</dbReference>
<feature type="domain" description="Transposase IS204/IS1001/IS1096/IS1165 DDE" evidence="1">
    <location>
        <begin position="2"/>
        <end position="156"/>
    </location>
</feature>
<proteinExistence type="predicted"/>
<dbReference type="PANTHER" id="PTHR33498:SF1">
    <property type="entry name" value="TRANSPOSASE FOR INSERTION SEQUENCE ELEMENT IS1557"/>
    <property type="match status" value="1"/>
</dbReference>
<dbReference type="Pfam" id="PF01610">
    <property type="entry name" value="DDE_Tnp_ISL3"/>
    <property type="match status" value="1"/>
</dbReference>
<dbReference type="EMBL" id="BAAADO010000002">
    <property type="protein sequence ID" value="GAA0486508.1"/>
    <property type="molecule type" value="Genomic_DNA"/>
</dbReference>
<dbReference type="PANTHER" id="PTHR33498">
    <property type="entry name" value="TRANSPOSASE FOR INSERTION SEQUENCE ELEMENT IS1557"/>
    <property type="match status" value="1"/>
</dbReference>
<dbReference type="Proteomes" id="UP001500880">
    <property type="component" value="Unassembled WGS sequence"/>
</dbReference>
<reference evidence="3" key="1">
    <citation type="journal article" date="2019" name="Int. J. Syst. Evol. Microbiol.">
        <title>The Global Catalogue of Microorganisms (GCM) 10K type strain sequencing project: providing services to taxonomists for standard genome sequencing and annotation.</title>
        <authorList>
            <consortium name="The Broad Institute Genomics Platform"/>
            <consortium name="The Broad Institute Genome Sequencing Center for Infectious Disease"/>
            <person name="Wu L."/>
            <person name="Ma J."/>
        </authorList>
    </citation>
    <scope>NUCLEOTIDE SEQUENCE [LARGE SCALE GENOMIC DNA]</scope>
    <source>
        <strain evidence="3">JCM 12389</strain>
    </source>
</reference>
<gene>
    <name evidence="2" type="ORF">GCM10008986_09890</name>
</gene>
<evidence type="ECO:0000313" key="3">
    <source>
        <dbReference type="Proteomes" id="UP001500880"/>
    </source>
</evidence>
<name>A0ABP3KTJ2_9BACI</name>
<sequence length="180" mass="21532">MIDKNHVVQKVNHAFDQVRKAHNAQIKGLKKGRFALLKRLCRLTEKQHQKLEEYHEESPEIAHAYYLKEWFYDFYEQSTYEEAKAFLNTWIEQARMSPFLAFHEYTKTLATWKIHILEYFRLPYTNAKTEGTNHKIKNRKRISYGFRNPEHFRIRVKLECSQSNKELHPSSASKSVVDVA</sequence>
<evidence type="ECO:0000313" key="2">
    <source>
        <dbReference type="EMBL" id="GAA0486508.1"/>
    </source>
</evidence>
<dbReference type="InterPro" id="IPR047951">
    <property type="entry name" value="Transpos_ISL3"/>
</dbReference>
<comment type="caution">
    <text evidence="2">The sequence shown here is derived from an EMBL/GenBank/DDBJ whole genome shotgun (WGS) entry which is preliminary data.</text>
</comment>
<dbReference type="RefSeq" id="WP_343838293.1">
    <property type="nucleotide sequence ID" value="NZ_BAAADO010000002.1"/>
</dbReference>
<keyword evidence="3" id="KW-1185">Reference proteome</keyword>
<protein>
    <recommendedName>
        <fullName evidence="1">Transposase IS204/IS1001/IS1096/IS1165 DDE domain-containing protein</fullName>
    </recommendedName>
</protein>
<organism evidence="2 3">
    <name type="scientific">Salinibacillus aidingensis</name>
    <dbReference type="NCBI Taxonomy" id="237684"/>
    <lineage>
        <taxon>Bacteria</taxon>
        <taxon>Bacillati</taxon>
        <taxon>Bacillota</taxon>
        <taxon>Bacilli</taxon>
        <taxon>Bacillales</taxon>
        <taxon>Bacillaceae</taxon>
        <taxon>Salinibacillus</taxon>
    </lineage>
</organism>